<reference evidence="2" key="1">
    <citation type="submission" date="2024-05" db="EMBL/GenBank/DDBJ databases">
        <title>Whole genome shotgun sequence of Streptomyces daghestanicus NBRC 12762.</title>
        <authorList>
            <person name="Komaki H."/>
            <person name="Tamura T."/>
        </authorList>
    </citation>
    <scope>NUCLEOTIDE SEQUENCE</scope>
    <source>
        <strain evidence="2">NBRC 12762</strain>
    </source>
</reference>
<feature type="compositionally biased region" description="Polar residues" evidence="1">
    <location>
        <begin position="75"/>
        <end position="100"/>
    </location>
</feature>
<keyword evidence="3" id="KW-1185">Reference proteome</keyword>
<feature type="region of interest" description="Disordered" evidence="1">
    <location>
        <begin position="133"/>
        <end position="184"/>
    </location>
</feature>
<feature type="region of interest" description="Disordered" evidence="1">
    <location>
        <begin position="64"/>
        <end position="100"/>
    </location>
</feature>
<comment type="caution">
    <text evidence="2">The sequence shown here is derived from an EMBL/GenBank/DDBJ whole genome shotgun (WGS) entry which is preliminary data.</text>
</comment>
<protein>
    <submittedName>
        <fullName evidence="2">Uncharacterized protein</fullName>
    </submittedName>
</protein>
<evidence type="ECO:0000313" key="2">
    <source>
        <dbReference type="EMBL" id="GHI33466.1"/>
    </source>
</evidence>
<evidence type="ECO:0000256" key="1">
    <source>
        <dbReference type="SAM" id="MobiDB-lite"/>
    </source>
</evidence>
<name>A0ABQ3Q860_9ACTN</name>
<gene>
    <name evidence="2" type="ORF">Sdagh_51960</name>
</gene>
<dbReference type="EMBL" id="BNDX01000014">
    <property type="protein sequence ID" value="GHI33466.1"/>
    <property type="molecule type" value="Genomic_DNA"/>
</dbReference>
<organism evidence="2 3">
    <name type="scientific">Streptomyces daghestanicus</name>
    <dbReference type="NCBI Taxonomy" id="66885"/>
    <lineage>
        <taxon>Bacteria</taxon>
        <taxon>Bacillati</taxon>
        <taxon>Actinomycetota</taxon>
        <taxon>Actinomycetes</taxon>
        <taxon>Kitasatosporales</taxon>
        <taxon>Streptomycetaceae</taxon>
        <taxon>Streptomyces</taxon>
    </lineage>
</organism>
<accession>A0ABQ3Q860</accession>
<proteinExistence type="predicted"/>
<feature type="compositionally biased region" description="Basic residues" evidence="1">
    <location>
        <begin position="1"/>
        <end position="11"/>
    </location>
</feature>
<dbReference type="Proteomes" id="UP001052655">
    <property type="component" value="Unassembled WGS sequence"/>
</dbReference>
<feature type="compositionally biased region" description="Low complexity" evidence="1">
    <location>
        <begin position="64"/>
        <end position="74"/>
    </location>
</feature>
<feature type="region of interest" description="Disordered" evidence="1">
    <location>
        <begin position="1"/>
        <end position="32"/>
    </location>
</feature>
<sequence length="184" mass="18551">MSGATGRRKPSSTKTRVFVSGRPIAGGASSGVTPSAISTAVVITVASVGPYVFHTPACARQRAARSALSRSAPSTQFRTPDTACGSRTPSRDGTTLATVTPASRTISANAWPSVRSSPDAIASVPPLARVTATSSTEASKLNDANCKVTSPGPAPSTGPIAATRFESPPCATATPFGRPVDPDV</sequence>
<evidence type="ECO:0000313" key="3">
    <source>
        <dbReference type="Proteomes" id="UP001052655"/>
    </source>
</evidence>